<keyword evidence="1" id="KW-0812">Transmembrane</keyword>
<protein>
    <submittedName>
        <fullName evidence="2">Uncharacterized protein</fullName>
    </submittedName>
</protein>
<dbReference type="AlphaFoldDB" id="A0A220UAD0"/>
<dbReference type="Proteomes" id="UP000198398">
    <property type="component" value="Chromosome"/>
</dbReference>
<evidence type="ECO:0000313" key="3">
    <source>
        <dbReference type="Proteomes" id="UP000198398"/>
    </source>
</evidence>
<name>A0A220UAD0_9MICO</name>
<proteinExistence type="predicted"/>
<gene>
    <name evidence="2" type="ORF">CFK39_02360</name>
</gene>
<evidence type="ECO:0000256" key="1">
    <source>
        <dbReference type="SAM" id="Phobius"/>
    </source>
</evidence>
<feature type="transmembrane region" description="Helical" evidence="1">
    <location>
        <begin position="51"/>
        <end position="68"/>
    </location>
</feature>
<organism evidence="2 3">
    <name type="scientific">Brachybacterium avium</name>
    <dbReference type="NCBI Taxonomy" id="2017485"/>
    <lineage>
        <taxon>Bacteria</taxon>
        <taxon>Bacillati</taxon>
        <taxon>Actinomycetota</taxon>
        <taxon>Actinomycetes</taxon>
        <taxon>Micrococcales</taxon>
        <taxon>Dermabacteraceae</taxon>
        <taxon>Brachybacterium</taxon>
    </lineage>
</organism>
<dbReference type="EMBL" id="CP022316">
    <property type="protein sequence ID" value="ASK64866.1"/>
    <property type="molecule type" value="Genomic_DNA"/>
</dbReference>
<keyword evidence="3" id="KW-1185">Reference proteome</keyword>
<dbReference type="RefSeq" id="WP_089064114.1">
    <property type="nucleotide sequence ID" value="NZ_CP022316.1"/>
</dbReference>
<accession>A0A220UAD0</accession>
<evidence type="ECO:0000313" key="2">
    <source>
        <dbReference type="EMBL" id="ASK64866.1"/>
    </source>
</evidence>
<keyword evidence="1" id="KW-0472">Membrane</keyword>
<feature type="transmembrane region" description="Helical" evidence="1">
    <location>
        <begin position="21"/>
        <end position="39"/>
    </location>
</feature>
<keyword evidence="1" id="KW-1133">Transmembrane helix</keyword>
<sequence length="79" mass="8695">MGVEMARNGKTAPYWKRIRPMGIGFLCVGILLWVLDRLIDGPFMAGMGPGFAVGGVVILVISLTSWWARPRGHPAERDE</sequence>
<dbReference type="OrthoDB" id="5189031at2"/>
<reference evidence="3" key="1">
    <citation type="submission" date="2017-07" db="EMBL/GenBank/DDBJ databases">
        <title>Brachybacterium sp. VR2415.</title>
        <authorList>
            <person name="Tak E.J."/>
            <person name="Bae J.-W."/>
        </authorList>
    </citation>
    <scope>NUCLEOTIDE SEQUENCE [LARGE SCALE GENOMIC DNA]</scope>
    <source>
        <strain evidence="3">VR2415</strain>
    </source>
</reference>
<dbReference type="KEGG" id="brv:CFK39_02360"/>